<dbReference type="Proteomes" id="UP000008311">
    <property type="component" value="Unassembled WGS sequence"/>
</dbReference>
<dbReference type="EMBL" id="EQ993227">
    <property type="protein sequence ID" value="EEF22511.1"/>
    <property type="molecule type" value="Genomic_DNA"/>
</dbReference>
<accession>B9TNQ3</accession>
<keyword evidence="1" id="KW-1133">Transmembrane helix</keyword>
<name>B9TNQ3_RICCO</name>
<gene>
    <name evidence="2" type="ORF">RCOM_2055620</name>
</gene>
<proteinExistence type="predicted"/>
<dbReference type="AlphaFoldDB" id="B9TNQ3"/>
<evidence type="ECO:0000313" key="3">
    <source>
        <dbReference type="Proteomes" id="UP000008311"/>
    </source>
</evidence>
<feature type="transmembrane region" description="Helical" evidence="1">
    <location>
        <begin position="146"/>
        <end position="168"/>
    </location>
</feature>
<dbReference type="InParanoid" id="B9TNQ3"/>
<evidence type="ECO:0000313" key="2">
    <source>
        <dbReference type="EMBL" id="EEF22511.1"/>
    </source>
</evidence>
<keyword evidence="1" id="KW-0812">Transmembrane</keyword>
<keyword evidence="3" id="KW-1185">Reference proteome</keyword>
<organism evidence="2 3">
    <name type="scientific">Ricinus communis</name>
    <name type="common">Castor bean</name>
    <dbReference type="NCBI Taxonomy" id="3988"/>
    <lineage>
        <taxon>Eukaryota</taxon>
        <taxon>Viridiplantae</taxon>
        <taxon>Streptophyta</taxon>
        <taxon>Embryophyta</taxon>
        <taxon>Tracheophyta</taxon>
        <taxon>Spermatophyta</taxon>
        <taxon>Magnoliopsida</taxon>
        <taxon>eudicotyledons</taxon>
        <taxon>Gunneridae</taxon>
        <taxon>Pentapetalae</taxon>
        <taxon>rosids</taxon>
        <taxon>fabids</taxon>
        <taxon>Malpighiales</taxon>
        <taxon>Euphorbiaceae</taxon>
        <taxon>Acalyphoideae</taxon>
        <taxon>Acalypheae</taxon>
        <taxon>Ricinus</taxon>
    </lineage>
</organism>
<reference evidence="3" key="1">
    <citation type="journal article" date="2010" name="Nat. Biotechnol.">
        <title>Draft genome sequence of the oilseed species Ricinus communis.</title>
        <authorList>
            <person name="Chan A.P."/>
            <person name="Crabtree J."/>
            <person name="Zhao Q."/>
            <person name="Lorenzi H."/>
            <person name="Orvis J."/>
            <person name="Puiu D."/>
            <person name="Melake-Berhan A."/>
            <person name="Jones K.M."/>
            <person name="Redman J."/>
            <person name="Chen G."/>
            <person name="Cahoon E.B."/>
            <person name="Gedil M."/>
            <person name="Stanke M."/>
            <person name="Haas B.J."/>
            <person name="Wortman J.R."/>
            <person name="Fraser-Liggett C.M."/>
            <person name="Ravel J."/>
            <person name="Rabinowicz P.D."/>
        </authorList>
    </citation>
    <scope>NUCLEOTIDE SEQUENCE [LARGE SCALE GENOMIC DNA]</scope>
    <source>
        <strain evidence="3">cv. Hale</strain>
    </source>
</reference>
<feature type="non-terminal residue" evidence="2">
    <location>
        <position position="189"/>
    </location>
</feature>
<sequence length="189" mass="21561">RFNVKHGLVLGWSVVDRRGRRRRRVECGQDVFFGIGRRVGRRFIRHIDGNRRLAARHDHQRGRRALEHVGQRAVDDAFLQQVGVHQQVQQRAFDDHVAASLDEAQLRQDAEVHVETGLFTQLVAEVGQQGLVGDADRRVFRARQRLLGAEHVVLVVLRVLVGLLAFALGQDDLCPQHHQQRHAIARQAE</sequence>
<keyword evidence="1" id="KW-0472">Membrane</keyword>
<feature type="non-terminal residue" evidence="2">
    <location>
        <position position="1"/>
    </location>
</feature>
<protein>
    <submittedName>
        <fullName evidence="2">Uncharacterized protein</fullName>
    </submittedName>
</protein>
<evidence type="ECO:0000256" key="1">
    <source>
        <dbReference type="SAM" id="Phobius"/>
    </source>
</evidence>